<protein>
    <submittedName>
        <fullName evidence="1">Uncharacterized protein</fullName>
    </submittedName>
</protein>
<accession>N1U0Q6</accession>
<proteinExistence type="predicted"/>
<reference evidence="1 2" key="1">
    <citation type="submission" date="2013-02" db="EMBL/GenBank/DDBJ databases">
        <authorList>
            <person name="Harkins D.M."/>
            <person name="Durkin A.S."/>
            <person name="Brinkac L.M."/>
            <person name="Haft D.H."/>
            <person name="Selengut J.D."/>
            <person name="Sanka R."/>
            <person name="DePew J."/>
            <person name="Purushe J."/>
            <person name="Haake D.A."/>
            <person name="Matsunaga J."/>
            <person name="Vinetz J.M."/>
            <person name="Sutton G.G."/>
            <person name="Nierman W.C."/>
            <person name="Fouts D.E."/>
        </authorList>
    </citation>
    <scope>NUCLEOTIDE SEQUENCE [LARGE SCALE GENOMIC DNA]</scope>
    <source>
        <strain evidence="1 2">Ecochallenge</strain>
    </source>
</reference>
<sequence length="53" mass="6271">MRPNIFSYRSLHPKKLKIPGWNPNPLLSQKKIGFGFYPSKRAGIKRYPEERNN</sequence>
<name>N1U0Q6_9LEPT</name>
<dbReference type="Proteomes" id="UP000012249">
    <property type="component" value="Unassembled WGS sequence"/>
</dbReference>
<dbReference type="EMBL" id="AHMI02000290">
    <property type="protein sequence ID" value="EMY12582.1"/>
    <property type="molecule type" value="Genomic_DNA"/>
</dbReference>
<evidence type="ECO:0000313" key="2">
    <source>
        <dbReference type="Proteomes" id="UP000012249"/>
    </source>
</evidence>
<comment type="caution">
    <text evidence="1">The sequence shown here is derived from an EMBL/GenBank/DDBJ whole genome shotgun (WGS) entry which is preliminary data.</text>
</comment>
<gene>
    <name evidence="1" type="ORF">LEP1GSC043_3223</name>
</gene>
<dbReference type="AlphaFoldDB" id="N1U0Q6"/>
<organism evidence="1 2">
    <name type="scientific">Leptospira weilii str. Ecochallenge</name>
    <dbReference type="NCBI Taxonomy" id="1049986"/>
    <lineage>
        <taxon>Bacteria</taxon>
        <taxon>Pseudomonadati</taxon>
        <taxon>Spirochaetota</taxon>
        <taxon>Spirochaetia</taxon>
        <taxon>Leptospirales</taxon>
        <taxon>Leptospiraceae</taxon>
        <taxon>Leptospira</taxon>
    </lineage>
</organism>
<evidence type="ECO:0000313" key="1">
    <source>
        <dbReference type="EMBL" id="EMY12582.1"/>
    </source>
</evidence>